<dbReference type="OrthoDB" id="9812429at2"/>
<dbReference type="EMBL" id="FUYH01000005">
    <property type="protein sequence ID" value="SKA82955.1"/>
    <property type="molecule type" value="Genomic_DNA"/>
</dbReference>
<keyword evidence="3" id="KW-1185">Reference proteome</keyword>
<dbReference type="Pfam" id="PF12671">
    <property type="entry name" value="Amidase_6"/>
    <property type="match status" value="1"/>
</dbReference>
<proteinExistence type="predicted"/>
<dbReference type="RefSeq" id="WP_078695837.1">
    <property type="nucleotide sequence ID" value="NZ_FUYH01000005.1"/>
</dbReference>
<organism evidence="2 3">
    <name type="scientific">Caloramator quimbayensis</name>
    <dbReference type="NCBI Taxonomy" id="1147123"/>
    <lineage>
        <taxon>Bacteria</taxon>
        <taxon>Bacillati</taxon>
        <taxon>Bacillota</taxon>
        <taxon>Clostridia</taxon>
        <taxon>Eubacteriales</taxon>
        <taxon>Clostridiaceae</taxon>
        <taxon>Caloramator</taxon>
    </lineage>
</organism>
<evidence type="ECO:0000259" key="1">
    <source>
        <dbReference type="Pfam" id="PF12671"/>
    </source>
</evidence>
<evidence type="ECO:0000313" key="3">
    <source>
        <dbReference type="Proteomes" id="UP000190105"/>
    </source>
</evidence>
<name>A0A1T4X1K8_9CLOT</name>
<dbReference type="Proteomes" id="UP000190105">
    <property type="component" value="Unassembled WGS sequence"/>
</dbReference>
<dbReference type="PANTHER" id="PTHR40032">
    <property type="entry name" value="EXPORTED PROTEIN-RELATED"/>
    <property type="match status" value="1"/>
</dbReference>
<dbReference type="PANTHER" id="PTHR40032:SF1">
    <property type="entry name" value="EXPORTED PROTEIN"/>
    <property type="match status" value="1"/>
</dbReference>
<reference evidence="3" key="1">
    <citation type="submission" date="2017-02" db="EMBL/GenBank/DDBJ databases">
        <authorList>
            <person name="Varghese N."/>
            <person name="Submissions S."/>
        </authorList>
    </citation>
    <scope>NUCLEOTIDE SEQUENCE [LARGE SCALE GENOMIC DNA]</scope>
    <source>
        <strain evidence="3">USBA 833</strain>
    </source>
</reference>
<gene>
    <name evidence="2" type="ORF">SAMN05443428_10512</name>
</gene>
<protein>
    <submittedName>
        <fullName evidence="2">Putative amidase domain-containing protein</fullName>
    </submittedName>
</protein>
<dbReference type="AlphaFoldDB" id="A0A1T4X1K8"/>
<evidence type="ECO:0000313" key="2">
    <source>
        <dbReference type="EMBL" id="SKA82955.1"/>
    </source>
</evidence>
<feature type="domain" description="Putative amidase" evidence="1">
    <location>
        <begin position="10"/>
        <end position="164"/>
    </location>
</feature>
<sequence length="180" mass="20898">MNYFFRNNLYSRFDAVRYAYTYGVNPNPKYRYFEGHADGGGDCTNFISQCLKAGGAPLDYSIEWAWWYNSKSTQNVYDDTWSVTWAVANSLYWCLKSRYQLKLKGLKALEVDDLDILELGDVIQYENYRGVIYHSAIITAFTYNGGRRIPLITQHTYDAINTSYIKPAAKKMHLMKIIVD</sequence>
<accession>A0A1T4X1K8</accession>
<dbReference type="STRING" id="1147123.SAMN05443428_10512"/>
<dbReference type="InterPro" id="IPR024301">
    <property type="entry name" value="Amidase_6"/>
</dbReference>